<dbReference type="EnsemblPlants" id="EMT32216">
    <property type="protein sequence ID" value="EMT32216"/>
    <property type="gene ID" value="F775_42271"/>
</dbReference>
<reference evidence="1" key="1">
    <citation type="submission" date="2015-06" db="UniProtKB">
        <authorList>
            <consortium name="EnsemblPlants"/>
        </authorList>
    </citation>
    <scope>IDENTIFICATION</scope>
</reference>
<sequence>MADTTARSLTYAPYVVEREDCFHAFSRGTSTSDIAKGKMPMHVAGAPHVKKHAPRSATRKDELTWSPPPEGWTKLNTDGAYQAADRSAGAGMFCYGLCPALEGETAASHLKGDDFSSETSFFVGQQPMSRSINCSCPRN</sequence>
<name>M8D6Y8_AEGTA</name>
<accession>M8D6Y8</accession>
<dbReference type="AlphaFoldDB" id="M8D6Y8"/>
<evidence type="ECO:0008006" key="2">
    <source>
        <dbReference type="Google" id="ProtNLM"/>
    </source>
</evidence>
<organism evidence="1">
    <name type="scientific">Aegilops tauschii</name>
    <name type="common">Tausch's goatgrass</name>
    <name type="synonym">Aegilops squarrosa</name>
    <dbReference type="NCBI Taxonomy" id="37682"/>
    <lineage>
        <taxon>Eukaryota</taxon>
        <taxon>Viridiplantae</taxon>
        <taxon>Streptophyta</taxon>
        <taxon>Embryophyta</taxon>
        <taxon>Tracheophyta</taxon>
        <taxon>Spermatophyta</taxon>
        <taxon>Magnoliopsida</taxon>
        <taxon>Liliopsida</taxon>
        <taxon>Poales</taxon>
        <taxon>Poaceae</taxon>
        <taxon>BOP clade</taxon>
        <taxon>Pooideae</taxon>
        <taxon>Triticodae</taxon>
        <taxon>Triticeae</taxon>
        <taxon>Triticinae</taxon>
        <taxon>Aegilops</taxon>
    </lineage>
</organism>
<evidence type="ECO:0000313" key="1">
    <source>
        <dbReference type="EnsemblPlants" id="EMT32216"/>
    </source>
</evidence>
<protein>
    <recommendedName>
        <fullName evidence="2">RNase H type-1 domain-containing protein</fullName>
    </recommendedName>
</protein>
<proteinExistence type="predicted"/>